<reference evidence="2 3" key="1">
    <citation type="submission" date="2018-12" db="EMBL/GenBank/DDBJ databases">
        <authorList>
            <consortium name="Pathogen Informatics"/>
        </authorList>
    </citation>
    <scope>NUCLEOTIDE SEQUENCE [LARGE SCALE GENOMIC DNA]</scope>
    <source>
        <strain evidence="2 3">NCTC10741</strain>
    </source>
</reference>
<feature type="transmembrane region" description="Helical" evidence="1">
    <location>
        <begin position="79"/>
        <end position="103"/>
    </location>
</feature>
<dbReference type="EMBL" id="LR131273">
    <property type="protein sequence ID" value="VDR37997.1"/>
    <property type="molecule type" value="Genomic_DNA"/>
</dbReference>
<evidence type="ECO:0000313" key="2">
    <source>
        <dbReference type="EMBL" id="VDR37997.1"/>
    </source>
</evidence>
<keyword evidence="1" id="KW-0472">Membrane</keyword>
<evidence type="ECO:0000256" key="1">
    <source>
        <dbReference type="SAM" id="Phobius"/>
    </source>
</evidence>
<gene>
    <name evidence="2" type="ORF">NCTC10741_01110</name>
</gene>
<dbReference type="Proteomes" id="UP000271626">
    <property type="component" value="Chromosome"/>
</dbReference>
<name>A0A3P8KPJ0_TSUPA</name>
<protein>
    <submittedName>
        <fullName evidence="2">Uncharacterized protein</fullName>
    </submittedName>
</protein>
<proteinExistence type="predicted"/>
<feature type="transmembrane region" description="Helical" evidence="1">
    <location>
        <begin position="52"/>
        <end position="72"/>
    </location>
</feature>
<feature type="transmembrane region" description="Helical" evidence="1">
    <location>
        <begin position="20"/>
        <end position="40"/>
    </location>
</feature>
<sequence length="105" mass="10555">MTNTVCTEHRDALRTRVARAALFASGGAYGCFLLIVTAALGSNDIDDLDALLGPAVILALATPVLAAIGSFWGLGPCRIACTTVLAITGPVVGMIVIAVLAAAST</sequence>
<dbReference type="RefSeq" id="WP_126195319.1">
    <property type="nucleotide sequence ID" value="NZ_CP085954.1"/>
</dbReference>
<dbReference type="OrthoDB" id="4775390at2"/>
<organism evidence="2 3">
    <name type="scientific">Tsukamurella paurometabola</name>
    <name type="common">Corynebacterium paurometabolum</name>
    <dbReference type="NCBI Taxonomy" id="2061"/>
    <lineage>
        <taxon>Bacteria</taxon>
        <taxon>Bacillati</taxon>
        <taxon>Actinomycetota</taxon>
        <taxon>Actinomycetes</taxon>
        <taxon>Mycobacteriales</taxon>
        <taxon>Tsukamurellaceae</taxon>
        <taxon>Tsukamurella</taxon>
    </lineage>
</organism>
<keyword evidence="1" id="KW-1133">Transmembrane helix</keyword>
<dbReference type="AlphaFoldDB" id="A0A3P8KPJ0"/>
<keyword evidence="1" id="KW-0812">Transmembrane</keyword>
<evidence type="ECO:0000313" key="3">
    <source>
        <dbReference type="Proteomes" id="UP000271626"/>
    </source>
</evidence>
<accession>A0A3P8KPJ0</accession>